<gene>
    <name evidence="3" type="ORF">BHL82_03635</name>
</gene>
<reference evidence="3 4" key="1">
    <citation type="submission" date="2016-09" db="EMBL/GenBank/DDBJ databases">
        <title>Lactobacillus reuteri KLR3005, genome sequencing and assembly.</title>
        <authorList>
            <person name="Lee J.-Y."/>
            <person name="Kim E.B."/>
            <person name="Choi Y.-J."/>
        </authorList>
    </citation>
    <scope>NUCLEOTIDE SEQUENCE [LARGE SCALE GENOMIC DNA]</scope>
    <source>
        <strain evidence="3 4">KLR3005</strain>
    </source>
</reference>
<dbReference type="Pfam" id="PF05651">
    <property type="entry name" value="Diacid_rec"/>
    <property type="match status" value="1"/>
</dbReference>
<dbReference type="EMBL" id="MIMU01000011">
    <property type="protein sequence ID" value="OTA89466.1"/>
    <property type="molecule type" value="Genomic_DNA"/>
</dbReference>
<dbReference type="InterPro" id="IPR025736">
    <property type="entry name" value="PucR_C-HTH_dom"/>
</dbReference>
<evidence type="ECO:0000313" key="4">
    <source>
        <dbReference type="Proteomes" id="UP000194286"/>
    </source>
</evidence>
<dbReference type="InterPro" id="IPR042070">
    <property type="entry name" value="PucR_C-HTH_sf"/>
</dbReference>
<evidence type="ECO:0000259" key="1">
    <source>
        <dbReference type="Pfam" id="PF05651"/>
    </source>
</evidence>
<dbReference type="AlphaFoldDB" id="A0A1Y2UYC8"/>
<name>A0A1Y2UYC8_LIMRT</name>
<feature type="domain" description="Putative sugar diacid recognition" evidence="1">
    <location>
        <begin position="3"/>
        <end position="133"/>
    </location>
</feature>
<dbReference type="Gene3D" id="1.10.10.2840">
    <property type="entry name" value="PucR C-terminal helix-turn-helix domain"/>
    <property type="match status" value="1"/>
</dbReference>
<dbReference type="RefSeq" id="WP_086135764.1">
    <property type="nucleotide sequence ID" value="NZ_MIMU01000011.1"/>
</dbReference>
<comment type="caution">
    <text evidence="3">The sequence shown here is derived from an EMBL/GenBank/DDBJ whole genome shotgun (WGS) entry which is preliminary data.</text>
</comment>
<proteinExistence type="predicted"/>
<feature type="domain" description="PucR C-terminal helix-turn-helix" evidence="2">
    <location>
        <begin position="287"/>
        <end position="341"/>
    </location>
</feature>
<evidence type="ECO:0000259" key="2">
    <source>
        <dbReference type="Pfam" id="PF13556"/>
    </source>
</evidence>
<dbReference type="InterPro" id="IPR051448">
    <property type="entry name" value="CdaR-like_regulators"/>
</dbReference>
<dbReference type="Proteomes" id="UP000194286">
    <property type="component" value="Unassembled WGS sequence"/>
</dbReference>
<dbReference type="PANTHER" id="PTHR33744">
    <property type="entry name" value="CARBOHYDRATE DIACID REGULATOR"/>
    <property type="match status" value="1"/>
</dbReference>
<dbReference type="PANTHER" id="PTHR33744:SF16">
    <property type="entry name" value="CARBOHYDRATE DIACID REGULATOR"/>
    <property type="match status" value="1"/>
</dbReference>
<sequence>MELKPKLAQSIVDHMMTQIPYNINIMNKKGYIIASGNKSRINTLHVGAVDAIKQRKTLPMDQQYGNHGQPGVNMPLKFKNEIIGVVGITGDPNKVTPLASLLKTAVELLLQQKQENEQEHEIEKVKQRFIYRWINVSKYQDPQLDSELVEEANHLNINLGKQRRIIATAGSSQIIKNLKLDQKPIIFSLTNHIELIILSSKYQETYIQQKLEHQEIEYGISNWGNLLGRLTEQAVATLRLSNIFGKPSFRYYSQISFIKQILDSNLNLTAVNDRYESLLKRKDGKELIDTICEFIKCNMSVNQTAHNLFVHRNTLNNRLLRIKKLFELDPKNTEDLFQLFIGYISFYYPKFQE</sequence>
<accession>A0A1Y2UYC8</accession>
<dbReference type="Pfam" id="PF13556">
    <property type="entry name" value="HTH_30"/>
    <property type="match status" value="1"/>
</dbReference>
<protein>
    <submittedName>
        <fullName evidence="3">Carbohydrate diacid regulator</fullName>
    </submittedName>
</protein>
<dbReference type="InterPro" id="IPR008599">
    <property type="entry name" value="Diacid_rec"/>
</dbReference>
<organism evidence="3 4">
    <name type="scientific">Limosilactobacillus reuteri</name>
    <name type="common">Lactobacillus reuteri</name>
    <dbReference type="NCBI Taxonomy" id="1598"/>
    <lineage>
        <taxon>Bacteria</taxon>
        <taxon>Bacillati</taxon>
        <taxon>Bacillota</taxon>
        <taxon>Bacilli</taxon>
        <taxon>Lactobacillales</taxon>
        <taxon>Lactobacillaceae</taxon>
        <taxon>Limosilactobacillus</taxon>
    </lineage>
</organism>
<evidence type="ECO:0000313" key="3">
    <source>
        <dbReference type="EMBL" id="OTA89466.1"/>
    </source>
</evidence>